<dbReference type="Proteomes" id="UP000178911">
    <property type="component" value="Unassembled WGS sequence"/>
</dbReference>
<accession>A0A1F8GFE5</accession>
<dbReference type="EMBL" id="MGKJ01000019">
    <property type="protein sequence ID" value="OGN23448.1"/>
    <property type="molecule type" value="Genomic_DNA"/>
</dbReference>
<dbReference type="AlphaFoldDB" id="A0A1F8GFE5"/>
<evidence type="ECO:0000313" key="2">
    <source>
        <dbReference type="Proteomes" id="UP000178911"/>
    </source>
</evidence>
<evidence type="ECO:0000313" key="1">
    <source>
        <dbReference type="EMBL" id="OGN23448.1"/>
    </source>
</evidence>
<comment type="caution">
    <text evidence="1">The sequence shown here is derived from an EMBL/GenBank/DDBJ whole genome shotgun (WGS) entry which is preliminary data.</text>
</comment>
<gene>
    <name evidence="1" type="ORF">A3A13_03485</name>
</gene>
<reference evidence="1 2" key="1">
    <citation type="journal article" date="2016" name="Nat. Commun.">
        <title>Thousands of microbial genomes shed light on interconnected biogeochemical processes in an aquifer system.</title>
        <authorList>
            <person name="Anantharaman K."/>
            <person name="Brown C.T."/>
            <person name="Hug L.A."/>
            <person name="Sharon I."/>
            <person name="Castelle C.J."/>
            <person name="Probst A.J."/>
            <person name="Thomas B.C."/>
            <person name="Singh A."/>
            <person name="Wilkins M.J."/>
            <person name="Karaoz U."/>
            <person name="Brodie E.L."/>
            <person name="Williams K.H."/>
            <person name="Hubbard S.S."/>
            <person name="Banfield J.F."/>
        </authorList>
    </citation>
    <scope>NUCLEOTIDE SEQUENCE [LARGE SCALE GENOMIC DNA]</scope>
</reference>
<name>A0A1F8GFE5_9BACT</name>
<sequence>MKSEVRALEQAVCGLVAKLDILLTAELGLRLLDASNGLHISTPDHLSEHRDDAFVTIRPVGWPNGSYISARFFWGSGKWKLYESGRIYANHLSIPVHGLIFEPSDDGVGVRFLVASYGYQRDLLANSYTQLIASLQQDAVTHQR</sequence>
<proteinExistence type="predicted"/>
<organism evidence="1 2">
    <name type="scientific">Candidatus Yanofskybacteria bacterium RIFCSPLOWO2_01_FULL_43_22</name>
    <dbReference type="NCBI Taxonomy" id="1802695"/>
    <lineage>
        <taxon>Bacteria</taxon>
        <taxon>Candidatus Yanofskyibacteriota</taxon>
    </lineage>
</organism>
<protein>
    <submittedName>
        <fullName evidence="1">Uncharacterized protein</fullName>
    </submittedName>
</protein>